<name>A0A4P9VXM2_9FUNG</name>
<protein>
    <submittedName>
        <fullName evidence="4">Histidine-specific methyltransferase</fullName>
    </submittedName>
</protein>
<reference evidence="5" key="1">
    <citation type="journal article" date="2018" name="Nat. Microbiol.">
        <title>Leveraging single-cell genomics to expand the fungal tree of life.</title>
        <authorList>
            <person name="Ahrendt S.R."/>
            <person name="Quandt C.A."/>
            <person name="Ciobanu D."/>
            <person name="Clum A."/>
            <person name="Salamov A."/>
            <person name="Andreopoulos B."/>
            <person name="Cheng J.F."/>
            <person name="Woyke T."/>
            <person name="Pelin A."/>
            <person name="Henrissat B."/>
            <person name="Reynolds N.K."/>
            <person name="Benny G.L."/>
            <person name="Smith M.E."/>
            <person name="James T.Y."/>
            <person name="Grigoriev I.V."/>
        </authorList>
    </citation>
    <scope>NUCLEOTIDE SEQUENCE [LARGE SCALE GENOMIC DNA]</scope>
</reference>
<dbReference type="InterPro" id="IPR029063">
    <property type="entry name" value="SAM-dependent_MTases_sf"/>
</dbReference>
<keyword evidence="1 4" id="KW-0489">Methyltransferase</keyword>
<dbReference type="InterPro" id="IPR051128">
    <property type="entry name" value="EgtD_Methyltrsf_superfamily"/>
</dbReference>
<gene>
    <name evidence="4" type="ORF">BDK51DRAFT_42562</name>
</gene>
<sequence length="245" mass="27525">MRKTKYLLSSIAAHGKHVTYYAVDLSETSLRASILPLATTFPTIDFIGLLGTYEDALHHIAQTIPPQIPKTYLWLGSSIGNLTRTEAADFLANVRETAMQDGDLFVCGIDRRNDPKLVARAYDDREGLTREFILNGIDAVNAIWARDPEGAREGPAFEREGFEYLSYYNAVEGRHEAYYRSLRDQTIVGPGGMEVVLAEGELINVEYSYKYSKEEVDELVERAGLYNVGKWTDSQEVRIRDGCGK</sequence>
<feature type="domain" description="Histidine-specific methyltransferase SAM-dependent" evidence="3">
    <location>
        <begin position="1"/>
        <end position="236"/>
    </location>
</feature>
<dbReference type="GO" id="GO:0032259">
    <property type="term" value="P:methylation"/>
    <property type="evidence" value="ECO:0007669"/>
    <property type="project" value="UniProtKB-KW"/>
</dbReference>
<dbReference type="PANTHER" id="PTHR43397:SF1">
    <property type="entry name" value="ERGOTHIONEINE BIOSYNTHESIS PROTEIN 1"/>
    <property type="match status" value="1"/>
</dbReference>
<evidence type="ECO:0000256" key="1">
    <source>
        <dbReference type="ARBA" id="ARBA00022603"/>
    </source>
</evidence>
<dbReference type="Proteomes" id="UP000269721">
    <property type="component" value="Unassembled WGS sequence"/>
</dbReference>
<dbReference type="Pfam" id="PF10017">
    <property type="entry name" value="Methyltransf_33"/>
    <property type="match status" value="1"/>
</dbReference>
<organism evidence="4 5">
    <name type="scientific">Blyttiomyces helicus</name>
    <dbReference type="NCBI Taxonomy" id="388810"/>
    <lineage>
        <taxon>Eukaryota</taxon>
        <taxon>Fungi</taxon>
        <taxon>Fungi incertae sedis</taxon>
        <taxon>Chytridiomycota</taxon>
        <taxon>Chytridiomycota incertae sedis</taxon>
        <taxon>Chytridiomycetes</taxon>
        <taxon>Chytridiomycetes incertae sedis</taxon>
        <taxon>Blyttiomyces</taxon>
    </lineage>
</organism>
<dbReference type="AlphaFoldDB" id="A0A4P9VXM2"/>
<keyword evidence="5" id="KW-1185">Reference proteome</keyword>
<keyword evidence="2 4" id="KW-0808">Transferase</keyword>
<evidence type="ECO:0000256" key="2">
    <source>
        <dbReference type="ARBA" id="ARBA00022679"/>
    </source>
</evidence>
<dbReference type="OrthoDB" id="659at2759"/>
<evidence type="ECO:0000313" key="4">
    <source>
        <dbReference type="EMBL" id="RKO83050.1"/>
    </source>
</evidence>
<proteinExistence type="predicted"/>
<dbReference type="InterPro" id="IPR019257">
    <property type="entry name" value="MeTrfase_dom"/>
</dbReference>
<dbReference type="PANTHER" id="PTHR43397">
    <property type="entry name" value="ERGOTHIONEINE BIOSYNTHESIS PROTEIN 1"/>
    <property type="match status" value="1"/>
</dbReference>
<dbReference type="GO" id="GO:0008168">
    <property type="term" value="F:methyltransferase activity"/>
    <property type="evidence" value="ECO:0007669"/>
    <property type="project" value="UniProtKB-KW"/>
</dbReference>
<dbReference type="Gene3D" id="3.40.50.150">
    <property type="entry name" value="Vaccinia Virus protein VP39"/>
    <property type="match status" value="1"/>
</dbReference>
<evidence type="ECO:0000313" key="5">
    <source>
        <dbReference type="Proteomes" id="UP000269721"/>
    </source>
</evidence>
<accession>A0A4P9VXM2</accession>
<dbReference type="EMBL" id="ML001732">
    <property type="protein sequence ID" value="RKO83050.1"/>
    <property type="molecule type" value="Genomic_DNA"/>
</dbReference>
<evidence type="ECO:0000259" key="3">
    <source>
        <dbReference type="Pfam" id="PF10017"/>
    </source>
</evidence>